<dbReference type="AlphaFoldDB" id="A0A0G3B661"/>
<geneLocation type="plasmid" evidence="1">
    <name>p8025</name>
</geneLocation>
<organism evidence="1">
    <name type="scientific">Salmonella typhimurium</name>
    <dbReference type="NCBI Taxonomy" id="90371"/>
    <lineage>
        <taxon>Bacteria</taxon>
        <taxon>Pseudomonadati</taxon>
        <taxon>Pseudomonadota</taxon>
        <taxon>Gammaproteobacteria</taxon>
        <taxon>Enterobacterales</taxon>
        <taxon>Enterobacteriaceae</taxon>
        <taxon>Salmonella</taxon>
    </lineage>
</organism>
<proteinExistence type="predicted"/>
<accession>A0A0G3B661</accession>
<protein>
    <submittedName>
        <fullName evidence="1">Uncharacterized protein</fullName>
    </submittedName>
</protein>
<sequence length="84" mass="9387">MCKDINMDEYLALDKALIEVLTPVPKPFATLFAGEIKAECHRIAARESNPQPLRILDRRLQSLIKDGRISYTTGKGWLKCGGTV</sequence>
<keyword evidence="1" id="KW-0614">Plasmid</keyword>
<dbReference type="EMBL" id="KP899803">
    <property type="protein sequence ID" value="AKJ19750.1"/>
    <property type="molecule type" value="Genomic_DNA"/>
</dbReference>
<name>A0A0G3B661_SALTM</name>
<evidence type="ECO:0000313" key="1">
    <source>
        <dbReference type="EMBL" id="AKJ19750.1"/>
    </source>
</evidence>
<reference evidence="1" key="1">
    <citation type="submission" date="2015-03" db="EMBL/GenBank/DDBJ databases">
        <title>Complete genome sequences of four Salmonella Typhimurium IncHI1 plasmids and their characteristics.</title>
        <authorList>
            <person name="Kubasova T."/>
            <person name="Matiasovicova J."/>
            <person name="Cejkova D."/>
            <person name="Sekelova Z."/>
            <person name="Polansky O."/>
            <person name="Medvecky M."/>
            <person name="Rychlik I."/>
            <person name="Juricova H."/>
        </authorList>
    </citation>
    <scope>NUCLEOTIDE SEQUENCE</scope>
    <source>
        <strain evidence="1">8025</strain>
        <plasmid evidence="1">p8025</plasmid>
    </source>
</reference>